<sequence length="130" mass="13312">MGEGGMRGWIKNLTPAVAVLGGFFVQTTSARAAPPFSVHTVAAQDAEEAEVDRLNAAQIGTAYKGPVYYPGQPVPPAHPVQLQNQGEAASVVSAPAQSPAAAPKPVGGGNSYHGALYYPSQAYPALPSAR</sequence>
<evidence type="ECO:0000313" key="2">
    <source>
        <dbReference type="EMBL" id="NHO53249.1"/>
    </source>
</evidence>
<dbReference type="Proteomes" id="UP000597459">
    <property type="component" value="Unassembled WGS sequence"/>
</dbReference>
<reference evidence="2" key="1">
    <citation type="submission" date="2019-11" db="EMBL/GenBank/DDBJ databases">
        <title>Description of new Acetobacter species.</title>
        <authorList>
            <person name="Cleenwerck I."/>
            <person name="Sombolestani A.S."/>
        </authorList>
    </citation>
    <scope>NUCLEOTIDE SEQUENCE</scope>
    <source>
        <strain evidence="2">LMG 1626</strain>
    </source>
</reference>
<dbReference type="AlphaFoldDB" id="A0A967B4W6"/>
<dbReference type="EMBL" id="WOTH01000006">
    <property type="protein sequence ID" value="NHO53249.1"/>
    <property type="molecule type" value="Genomic_DNA"/>
</dbReference>
<organism evidence="2 3">
    <name type="scientific">Acetobacter estunensis</name>
    <dbReference type="NCBI Taxonomy" id="104097"/>
    <lineage>
        <taxon>Bacteria</taxon>
        <taxon>Pseudomonadati</taxon>
        <taxon>Pseudomonadota</taxon>
        <taxon>Alphaproteobacteria</taxon>
        <taxon>Acetobacterales</taxon>
        <taxon>Acetobacteraceae</taxon>
        <taxon>Acetobacter</taxon>
    </lineage>
</organism>
<keyword evidence="3" id="KW-1185">Reference proteome</keyword>
<protein>
    <submittedName>
        <fullName evidence="2">Uncharacterized protein</fullName>
    </submittedName>
</protein>
<name>A0A967B4W6_9PROT</name>
<feature type="region of interest" description="Disordered" evidence="1">
    <location>
        <begin position="74"/>
        <end position="107"/>
    </location>
</feature>
<comment type="caution">
    <text evidence="2">The sequence shown here is derived from an EMBL/GenBank/DDBJ whole genome shotgun (WGS) entry which is preliminary data.</text>
</comment>
<feature type="compositionally biased region" description="Low complexity" evidence="1">
    <location>
        <begin position="88"/>
        <end position="105"/>
    </location>
</feature>
<accession>A0A967B4W6</accession>
<proteinExistence type="predicted"/>
<evidence type="ECO:0000313" key="3">
    <source>
        <dbReference type="Proteomes" id="UP000597459"/>
    </source>
</evidence>
<evidence type="ECO:0000256" key="1">
    <source>
        <dbReference type="SAM" id="MobiDB-lite"/>
    </source>
</evidence>
<gene>
    <name evidence="2" type="ORF">GOB87_04645</name>
</gene>